<keyword evidence="4" id="KW-0560">Oxidoreductase</keyword>
<dbReference type="OrthoDB" id="1844152at2759"/>
<organism evidence="7 8">
    <name type="scientific">Zopfia rhizophila CBS 207.26</name>
    <dbReference type="NCBI Taxonomy" id="1314779"/>
    <lineage>
        <taxon>Eukaryota</taxon>
        <taxon>Fungi</taxon>
        <taxon>Dikarya</taxon>
        <taxon>Ascomycota</taxon>
        <taxon>Pezizomycotina</taxon>
        <taxon>Dothideomycetes</taxon>
        <taxon>Dothideomycetes incertae sedis</taxon>
        <taxon>Zopfiaceae</taxon>
        <taxon>Zopfia</taxon>
    </lineage>
</organism>
<dbReference type="CDD" id="cd11041">
    <property type="entry name" value="CYP503A1-like"/>
    <property type="match status" value="1"/>
</dbReference>
<dbReference type="GO" id="GO:0005506">
    <property type="term" value="F:iron ion binding"/>
    <property type="evidence" value="ECO:0007669"/>
    <property type="project" value="InterPro"/>
</dbReference>
<reference evidence="7" key="1">
    <citation type="journal article" date="2020" name="Stud. Mycol.">
        <title>101 Dothideomycetes genomes: a test case for predicting lifestyles and emergence of pathogens.</title>
        <authorList>
            <person name="Haridas S."/>
            <person name="Albert R."/>
            <person name="Binder M."/>
            <person name="Bloem J."/>
            <person name="Labutti K."/>
            <person name="Salamov A."/>
            <person name="Andreopoulos B."/>
            <person name="Baker S."/>
            <person name="Barry K."/>
            <person name="Bills G."/>
            <person name="Bluhm B."/>
            <person name="Cannon C."/>
            <person name="Castanera R."/>
            <person name="Culley D."/>
            <person name="Daum C."/>
            <person name="Ezra D."/>
            <person name="Gonzalez J."/>
            <person name="Henrissat B."/>
            <person name="Kuo A."/>
            <person name="Liang C."/>
            <person name="Lipzen A."/>
            <person name="Lutzoni F."/>
            <person name="Magnuson J."/>
            <person name="Mondo S."/>
            <person name="Nolan M."/>
            <person name="Ohm R."/>
            <person name="Pangilinan J."/>
            <person name="Park H.-J."/>
            <person name="Ramirez L."/>
            <person name="Alfaro M."/>
            <person name="Sun H."/>
            <person name="Tritt A."/>
            <person name="Yoshinaga Y."/>
            <person name="Zwiers L.-H."/>
            <person name="Turgeon B."/>
            <person name="Goodwin S."/>
            <person name="Spatafora J."/>
            <person name="Crous P."/>
            <person name="Grigoriev I."/>
        </authorList>
    </citation>
    <scope>NUCLEOTIDE SEQUENCE</scope>
    <source>
        <strain evidence="7">CBS 207.26</strain>
    </source>
</reference>
<evidence type="ECO:0000256" key="4">
    <source>
        <dbReference type="ARBA" id="ARBA00023002"/>
    </source>
</evidence>
<evidence type="ECO:0000256" key="6">
    <source>
        <dbReference type="PIRSR" id="PIRSR602403-1"/>
    </source>
</evidence>
<dbReference type="Pfam" id="PF00067">
    <property type="entry name" value="p450"/>
    <property type="match status" value="1"/>
</dbReference>
<dbReference type="AlphaFoldDB" id="A0A6A6ECQ5"/>
<evidence type="ECO:0000313" key="8">
    <source>
        <dbReference type="Proteomes" id="UP000800200"/>
    </source>
</evidence>
<dbReference type="GO" id="GO:0004497">
    <property type="term" value="F:monooxygenase activity"/>
    <property type="evidence" value="ECO:0007669"/>
    <property type="project" value="InterPro"/>
</dbReference>
<protein>
    <submittedName>
        <fullName evidence="7">Cytochrome P450</fullName>
    </submittedName>
</protein>
<proteinExistence type="inferred from homology"/>
<sequence>MTLLTHSGLFDAFPFLWDGIRRLKFTISSMLMMHHIELIRVLVEASLVLSVIYLLHRLASYDDGIPIVNRRFALEPRIFSRIRWAAKPVKILDEGDEKYGDRAYRLARGDADIVVLPTRFITELNKLPQQMISSKKSHYISLTAYLNGMDVVLKTSHHVKLLLSRITPALPVLLKPASGRIQRTITEMFPQDTVKWTTVQPLDKVVHCISQAITLITFGEPVCDNPKLVRLCYEHTYNVFSTIFIMRLFPRFLQPILVWLLPHKWRLERSWKELTDFVVSEVRSRKDEKDGEAKLNVLSWSFAEAEIQGEGETYEYMLTRLVGSIIAGGTYSSAAFITGVIADLVNDPQSLGEIRQEIREKNNEVKGNWDQAAYNSLDKLESAMKETLRLAPGSLLLYSRVMESDYTLSNGLQLKKGELITTSGRSISTDANLFPDPKQYKALRAYNTDLERHRAQPFRSVDSEDMRWGSGRWACPGRYIASLMGKVILVKLLDEYDFKFIGGKRPPTSILHEFVFMDPSTKFLMRRRERNSGIEY</sequence>
<evidence type="ECO:0000256" key="1">
    <source>
        <dbReference type="ARBA" id="ARBA00001971"/>
    </source>
</evidence>
<keyword evidence="8" id="KW-1185">Reference proteome</keyword>
<dbReference type="GO" id="GO:0016705">
    <property type="term" value="F:oxidoreductase activity, acting on paired donors, with incorporation or reduction of molecular oxygen"/>
    <property type="evidence" value="ECO:0007669"/>
    <property type="project" value="InterPro"/>
</dbReference>
<evidence type="ECO:0000313" key="7">
    <source>
        <dbReference type="EMBL" id="KAF2187596.1"/>
    </source>
</evidence>
<dbReference type="GO" id="GO:0020037">
    <property type="term" value="F:heme binding"/>
    <property type="evidence" value="ECO:0007669"/>
    <property type="project" value="InterPro"/>
</dbReference>
<dbReference type="Proteomes" id="UP000800200">
    <property type="component" value="Unassembled WGS sequence"/>
</dbReference>
<gene>
    <name evidence="7" type="ORF">K469DRAFT_661561</name>
</gene>
<keyword evidence="6" id="KW-0349">Heme</keyword>
<dbReference type="PANTHER" id="PTHR46206:SF4">
    <property type="entry name" value="P450, PUTATIVE (EUROFUNG)-RELATED"/>
    <property type="match status" value="1"/>
</dbReference>
<keyword evidence="3 6" id="KW-0479">Metal-binding</keyword>
<dbReference type="PRINTS" id="PR00465">
    <property type="entry name" value="EP450IV"/>
</dbReference>
<name>A0A6A6ECQ5_9PEZI</name>
<feature type="binding site" description="axial binding residue" evidence="6">
    <location>
        <position position="475"/>
    </location>
    <ligand>
        <name>heme</name>
        <dbReference type="ChEBI" id="CHEBI:30413"/>
    </ligand>
    <ligandPart>
        <name>Fe</name>
        <dbReference type="ChEBI" id="CHEBI:18248"/>
    </ligandPart>
</feature>
<comment type="cofactor">
    <cofactor evidence="1 6">
        <name>heme</name>
        <dbReference type="ChEBI" id="CHEBI:30413"/>
    </cofactor>
</comment>
<dbReference type="InterPro" id="IPR001128">
    <property type="entry name" value="Cyt_P450"/>
</dbReference>
<evidence type="ECO:0000256" key="2">
    <source>
        <dbReference type="ARBA" id="ARBA00010617"/>
    </source>
</evidence>
<dbReference type="EMBL" id="ML994626">
    <property type="protein sequence ID" value="KAF2187596.1"/>
    <property type="molecule type" value="Genomic_DNA"/>
</dbReference>
<dbReference type="PANTHER" id="PTHR46206">
    <property type="entry name" value="CYTOCHROME P450"/>
    <property type="match status" value="1"/>
</dbReference>
<evidence type="ECO:0000256" key="3">
    <source>
        <dbReference type="ARBA" id="ARBA00022723"/>
    </source>
</evidence>
<dbReference type="SUPFAM" id="SSF48264">
    <property type="entry name" value="Cytochrome P450"/>
    <property type="match status" value="1"/>
</dbReference>
<dbReference type="Gene3D" id="1.10.630.10">
    <property type="entry name" value="Cytochrome P450"/>
    <property type="match status" value="1"/>
</dbReference>
<dbReference type="InterPro" id="IPR036396">
    <property type="entry name" value="Cyt_P450_sf"/>
</dbReference>
<keyword evidence="5 6" id="KW-0408">Iron</keyword>
<comment type="similarity">
    <text evidence="2">Belongs to the cytochrome P450 family.</text>
</comment>
<evidence type="ECO:0000256" key="5">
    <source>
        <dbReference type="ARBA" id="ARBA00023004"/>
    </source>
</evidence>
<dbReference type="InterPro" id="IPR002403">
    <property type="entry name" value="Cyt_P450_E_grp-IV"/>
</dbReference>
<accession>A0A6A6ECQ5</accession>